<evidence type="ECO:0000313" key="2">
    <source>
        <dbReference type="EMBL" id="NMP21529.1"/>
    </source>
</evidence>
<feature type="transmembrane region" description="Helical" evidence="1">
    <location>
        <begin position="12"/>
        <end position="30"/>
    </location>
</feature>
<evidence type="ECO:0000313" key="3">
    <source>
        <dbReference type="Proteomes" id="UP000533476"/>
    </source>
</evidence>
<keyword evidence="1" id="KW-1133">Transmembrane helix</keyword>
<protein>
    <submittedName>
        <fullName evidence="2">Uncharacterized protein</fullName>
    </submittedName>
</protein>
<feature type="transmembrane region" description="Helical" evidence="1">
    <location>
        <begin position="58"/>
        <end position="80"/>
    </location>
</feature>
<feature type="transmembrane region" description="Helical" evidence="1">
    <location>
        <begin position="92"/>
        <end position="111"/>
    </location>
</feature>
<proteinExistence type="predicted"/>
<reference evidence="2 3" key="1">
    <citation type="submission" date="2020-04" db="EMBL/GenBank/DDBJ databases">
        <authorList>
            <person name="Zhang R."/>
            <person name="Schippers A."/>
        </authorList>
    </citation>
    <scope>NUCLEOTIDE SEQUENCE [LARGE SCALE GENOMIC DNA]</scope>
    <source>
        <strain evidence="2 3">DSM 109850</strain>
    </source>
</reference>
<dbReference type="EMBL" id="JABBVZ010000009">
    <property type="protein sequence ID" value="NMP21529.1"/>
    <property type="molecule type" value="Genomic_DNA"/>
</dbReference>
<keyword evidence="1" id="KW-0812">Transmembrane</keyword>
<dbReference type="Proteomes" id="UP000533476">
    <property type="component" value="Unassembled WGS sequence"/>
</dbReference>
<evidence type="ECO:0000256" key="1">
    <source>
        <dbReference type="SAM" id="Phobius"/>
    </source>
</evidence>
<sequence>MVARWAQPHPTLWPAMLVAVPMVVLTWCLLPNHEIACVVVALSMPVLVPLLIRRSAHIGDTAMVCMVGGTAGGLLGGIVVRLVCAPSAMMPIMMASMAGMVGGTLCGWGVYGRE</sequence>
<name>A0A7Y0Q2U7_9FIRM</name>
<dbReference type="AlphaFoldDB" id="A0A7Y0Q2U7"/>
<gene>
    <name evidence="2" type="ORF">HIJ39_04040</name>
</gene>
<keyword evidence="1" id="KW-0472">Membrane</keyword>
<dbReference type="RefSeq" id="WP_169096972.1">
    <property type="nucleotide sequence ID" value="NZ_JABBVZ010000009.1"/>
</dbReference>
<keyword evidence="3" id="KW-1185">Reference proteome</keyword>
<organism evidence="2 3">
    <name type="scientific">Sulfobacillus harzensis</name>
    <dbReference type="NCBI Taxonomy" id="2729629"/>
    <lineage>
        <taxon>Bacteria</taxon>
        <taxon>Bacillati</taxon>
        <taxon>Bacillota</taxon>
        <taxon>Clostridia</taxon>
        <taxon>Eubacteriales</taxon>
        <taxon>Clostridiales Family XVII. Incertae Sedis</taxon>
        <taxon>Sulfobacillus</taxon>
    </lineage>
</organism>
<accession>A0A7Y0Q2U7</accession>
<comment type="caution">
    <text evidence="2">The sequence shown here is derived from an EMBL/GenBank/DDBJ whole genome shotgun (WGS) entry which is preliminary data.</text>
</comment>
<feature type="transmembrane region" description="Helical" evidence="1">
    <location>
        <begin position="35"/>
        <end position="52"/>
    </location>
</feature>